<dbReference type="InterPro" id="IPR011010">
    <property type="entry name" value="DNA_brk_join_enz"/>
</dbReference>
<dbReference type="InterPro" id="IPR002104">
    <property type="entry name" value="Integrase_catalytic"/>
</dbReference>
<dbReference type="PROSITE" id="PS51898">
    <property type="entry name" value="TYR_RECOMBINASE"/>
    <property type="match status" value="1"/>
</dbReference>
<feature type="region of interest" description="Disordered" evidence="2">
    <location>
        <begin position="1"/>
        <end position="35"/>
    </location>
</feature>
<evidence type="ECO:0000256" key="2">
    <source>
        <dbReference type="SAM" id="MobiDB-lite"/>
    </source>
</evidence>
<proteinExistence type="predicted"/>
<evidence type="ECO:0000256" key="1">
    <source>
        <dbReference type="ARBA" id="ARBA00023172"/>
    </source>
</evidence>
<evidence type="ECO:0000313" key="5">
    <source>
        <dbReference type="Proteomes" id="UP001079430"/>
    </source>
</evidence>
<sequence length="220" mass="24497">MAEDHPDEVFRVDHPGTHNPFKDLKNIKEDDAEKRPPFTEAEVKAVNAALETSGMSDEAKAVIRIGACTGAGAKELAWLTASDIHLDAPIPYISIGKNALRKKVKTGGDRHRNIPLVGDALEAMKAFPEGFTRFHHPRGPRQINRAMSEFFRRVAPGKGHYSFRHRLDDLLKNSKCDLGVKASISGHKLKGHVGYYGTEYDLQVKKEALEKALEYAKTRD</sequence>
<accession>A0ABT4KAV8</accession>
<feature type="compositionally biased region" description="Basic and acidic residues" evidence="2">
    <location>
        <begin position="7"/>
        <end position="35"/>
    </location>
</feature>
<organism evidence="4 5">
    <name type="scientific">Sinorhizobium psoraleae</name>
    <dbReference type="NCBI Taxonomy" id="520838"/>
    <lineage>
        <taxon>Bacteria</taxon>
        <taxon>Pseudomonadati</taxon>
        <taxon>Pseudomonadota</taxon>
        <taxon>Alphaproteobacteria</taxon>
        <taxon>Hyphomicrobiales</taxon>
        <taxon>Rhizobiaceae</taxon>
        <taxon>Sinorhizobium/Ensifer group</taxon>
        <taxon>Sinorhizobium</taxon>
    </lineage>
</organism>
<dbReference type="SUPFAM" id="SSF56349">
    <property type="entry name" value="DNA breaking-rejoining enzymes"/>
    <property type="match status" value="1"/>
</dbReference>
<dbReference type="Proteomes" id="UP001079430">
    <property type="component" value="Unassembled WGS sequence"/>
</dbReference>
<dbReference type="RefSeq" id="WP_269275456.1">
    <property type="nucleotide sequence ID" value="NZ_JAPVOI010000003.1"/>
</dbReference>
<feature type="domain" description="Tyr recombinase" evidence="3">
    <location>
        <begin position="33"/>
        <end position="210"/>
    </location>
</feature>
<dbReference type="EMBL" id="JAPVOI010000003">
    <property type="protein sequence ID" value="MCZ4089103.1"/>
    <property type="molecule type" value="Genomic_DNA"/>
</dbReference>
<dbReference type="Gene3D" id="1.10.443.10">
    <property type="entry name" value="Intergrase catalytic core"/>
    <property type="match status" value="1"/>
</dbReference>
<protein>
    <recommendedName>
        <fullName evidence="3">Tyr recombinase domain-containing protein</fullName>
    </recommendedName>
</protein>
<reference evidence="4" key="1">
    <citation type="submission" date="2022-10" db="EMBL/GenBank/DDBJ databases">
        <title>Whole genome sequencing of three plant growth promoting bacteria isolated from Vachellia tortilis subsp. raddiana in Morocco.</title>
        <authorList>
            <person name="Hnini M."/>
            <person name="Zouagui R."/>
            <person name="Zouagui H."/>
            <person name="Chemao Elfihri M.-W."/>
            <person name="Ibrahimi A."/>
            <person name="Sbabou L."/>
            <person name="Aurag J."/>
        </authorList>
    </citation>
    <scope>NUCLEOTIDE SEQUENCE</scope>
    <source>
        <strain evidence="4">LMR678</strain>
    </source>
</reference>
<evidence type="ECO:0000259" key="3">
    <source>
        <dbReference type="PROSITE" id="PS51898"/>
    </source>
</evidence>
<keyword evidence="5" id="KW-1185">Reference proteome</keyword>
<name>A0ABT4KAV8_9HYPH</name>
<keyword evidence="1" id="KW-0233">DNA recombination</keyword>
<evidence type="ECO:0000313" key="4">
    <source>
        <dbReference type="EMBL" id="MCZ4089103.1"/>
    </source>
</evidence>
<comment type="caution">
    <text evidence="4">The sequence shown here is derived from an EMBL/GenBank/DDBJ whole genome shotgun (WGS) entry which is preliminary data.</text>
</comment>
<dbReference type="InterPro" id="IPR013762">
    <property type="entry name" value="Integrase-like_cat_sf"/>
</dbReference>
<gene>
    <name evidence="4" type="ORF">O3W52_03200</name>
</gene>